<organism evidence="2 3">
    <name type="scientific">Aliiroseovarius pelagivivens</name>
    <dbReference type="NCBI Taxonomy" id="1639690"/>
    <lineage>
        <taxon>Bacteria</taxon>
        <taxon>Pseudomonadati</taxon>
        <taxon>Pseudomonadota</taxon>
        <taxon>Alphaproteobacteria</taxon>
        <taxon>Rhodobacterales</taxon>
        <taxon>Paracoccaceae</taxon>
        <taxon>Aliiroseovarius</taxon>
    </lineage>
</organism>
<protein>
    <recommendedName>
        <fullName evidence="4">Component of SufBCD complex</fullName>
    </recommendedName>
</protein>
<proteinExistence type="predicted"/>
<feature type="transmembrane region" description="Helical" evidence="1">
    <location>
        <begin position="106"/>
        <end position="125"/>
    </location>
</feature>
<accession>A0A2R8AK42</accession>
<evidence type="ECO:0000313" key="2">
    <source>
        <dbReference type="EMBL" id="SPF76391.1"/>
    </source>
</evidence>
<evidence type="ECO:0000256" key="1">
    <source>
        <dbReference type="SAM" id="Phobius"/>
    </source>
</evidence>
<name>A0A2R8AK42_9RHOB</name>
<dbReference type="Proteomes" id="UP000244911">
    <property type="component" value="Unassembled WGS sequence"/>
</dbReference>
<feature type="transmembrane region" description="Helical" evidence="1">
    <location>
        <begin position="78"/>
        <end position="100"/>
    </location>
</feature>
<reference evidence="2 3" key="1">
    <citation type="submission" date="2018-03" db="EMBL/GenBank/DDBJ databases">
        <authorList>
            <person name="Keele B.F."/>
        </authorList>
    </citation>
    <scope>NUCLEOTIDE SEQUENCE [LARGE SCALE GENOMIC DNA]</scope>
    <source>
        <strain evidence="2 3">CECT 8811</strain>
    </source>
</reference>
<feature type="transmembrane region" description="Helical" evidence="1">
    <location>
        <begin position="146"/>
        <end position="165"/>
    </location>
</feature>
<keyword evidence="1" id="KW-0812">Transmembrane</keyword>
<gene>
    <name evidence="2" type="ORF">ALP8811_01395</name>
</gene>
<keyword evidence="3" id="KW-1185">Reference proteome</keyword>
<sequence length="174" mass="19857">MDLYATLFEIIDMRSFSNLWYWIGLAVAWSMASYWVMGVPYDMIQRAGRVEGDAQDDLETIVRVNCNRITSLSEQSGLSMIAVASAILTSLVIMGFWYSIEFAQAVFLLMFPMMFVGLLSVRAAIMIQRRELSGKALRSYMLRHRLMVQLIGMVAILITAMWGMYHNLAYGVLR</sequence>
<keyword evidence="1" id="KW-1133">Transmembrane helix</keyword>
<evidence type="ECO:0008006" key="4">
    <source>
        <dbReference type="Google" id="ProtNLM"/>
    </source>
</evidence>
<keyword evidence="1" id="KW-0472">Membrane</keyword>
<dbReference type="AlphaFoldDB" id="A0A2R8AK42"/>
<feature type="transmembrane region" description="Helical" evidence="1">
    <location>
        <begin position="20"/>
        <end position="39"/>
    </location>
</feature>
<evidence type="ECO:0000313" key="3">
    <source>
        <dbReference type="Proteomes" id="UP000244911"/>
    </source>
</evidence>
<dbReference type="OrthoDB" id="7847071at2"/>
<dbReference type="EMBL" id="OMOI01000001">
    <property type="protein sequence ID" value="SPF76391.1"/>
    <property type="molecule type" value="Genomic_DNA"/>
</dbReference>